<sequence>MPPPAGLEAIIQLVKVSGRVTAHKTNVIMGTNYPYTVWPASLFHESAWAHTHAHVSRVYRRIPSREGVSQEKLKEAQLTTMQIY</sequence>
<reference evidence="1 2" key="1">
    <citation type="journal article" date="2024" name="Ann. Entomol. Soc. Am.">
        <title>Genomic analyses of the southern and eastern yellowjacket wasps (Hymenoptera: Vespidae) reveal evolutionary signatures of social life.</title>
        <authorList>
            <person name="Catto M.A."/>
            <person name="Caine P.B."/>
            <person name="Orr S.E."/>
            <person name="Hunt B.G."/>
            <person name="Goodisman M.A.D."/>
        </authorList>
    </citation>
    <scope>NUCLEOTIDE SEQUENCE [LARGE SCALE GENOMIC DNA]</scope>
    <source>
        <strain evidence="1">233</strain>
        <tissue evidence="1">Head and thorax</tissue>
    </source>
</reference>
<protein>
    <submittedName>
        <fullName evidence="1">Uncharacterized protein</fullName>
    </submittedName>
</protein>
<name>A0ABD2C564_VESSQ</name>
<proteinExistence type="predicted"/>
<dbReference type="EMBL" id="JAUDFV010000020">
    <property type="protein sequence ID" value="KAL2740181.1"/>
    <property type="molecule type" value="Genomic_DNA"/>
</dbReference>
<dbReference type="AlphaFoldDB" id="A0ABD2C564"/>
<comment type="caution">
    <text evidence="1">The sequence shown here is derived from an EMBL/GenBank/DDBJ whole genome shotgun (WGS) entry which is preliminary data.</text>
</comment>
<keyword evidence="2" id="KW-1185">Reference proteome</keyword>
<evidence type="ECO:0000313" key="2">
    <source>
        <dbReference type="Proteomes" id="UP001607302"/>
    </source>
</evidence>
<dbReference type="Proteomes" id="UP001607302">
    <property type="component" value="Unassembled WGS sequence"/>
</dbReference>
<accession>A0ABD2C564</accession>
<gene>
    <name evidence="1" type="ORF">V1478_000322</name>
</gene>
<evidence type="ECO:0000313" key="1">
    <source>
        <dbReference type="EMBL" id="KAL2740181.1"/>
    </source>
</evidence>
<organism evidence="1 2">
    <name type="scientific">Vespula squamosa</name>
    <name type="common">Southern yellow jacket</name>
    <name type="synonym">Wasp</name>
    <dbReference type="NCBI Taxonomy" id="30214"/>
    <lineage>
        <taxon>Eukaryota</taxon>
        <taxon>Metazoa</taxon>
        <taxon>Ecdysozoa</taxon>
        <taxon>Arthropoda</taxon>
        <taxon>Hexapoda</taxon>
        <taxon>Insecta</taxon>
        <taxon>Pterygota</taxon>
        <taxon>Neoptera</taxon>
        <taxon>Endopterygota</taxon>
        <taxon>Hymenoptera</taxon>
        <taxon>Apocrita</taxon>
        <taxon>Aculeata</taxon>
        <taxon>Vespoidea</taxon>
        <taxon>Vespidae</taxon>
        <taxon>Vespinae</taxon>
        <taxon>Vespula</taxon>
    </lineage>
</organism>